<feature type="compositionally biased region" description="Basic and acidic residues" evidence="1">
    <location>
        <begin position="51"/>
        <end position="61"/>
    </location>
</feature>
<accession>A0A4Q9MM94</accession>
<organism evidence="2">
    <name type="scientific">Dichomitus squalens</name>
    <dbReference type="NCBI Taxonomy" id="114155"/>
    <lineage>
        <taxon>Eukaryota</taxon>
        <taxon>Fungi</taxon>
        <taxon>Dikarya</taxon>
        <taxon>Basidiomycota</taxon>
        <taxon>Agaricomycotina</taxon>
        <taxon>Agaricomycetes</taxon>
        <taxon>Polyporales</taxon>
        <taxon>Polyporaceae</taxon>
        <taxon>Dichomitus</taxon>
    </lineage>
</organism>
<dbReference type="Proteomes" id="UP000292957">
    <property type="component" value="Unassembled WGS sequence"/>
</dbReference>
<evidence type="ECO:0000256" key="1">
    <source>
        <dbReference type="SAM" id="MobiDB-lite"/>
    </source>
</evidence>
<evidence type="ECO:0000313" key="2">
    <source>
        <dbReference type="EMBL" id="TBU28719.1"/>
    </source>
</evidence>
<proteinExistence type="predicted"/>
<reference evidence="2" key="1">
    <citation type="submission" date="2019-01" db="EMBL/GenBank/DDBJ databases">
        <title>Draft genome sequences of three monokaryotic isolates of the white-rot basidiomycete fungus Dichomitus squalens.</title>
        <authorList>
            <consortium name="DOE Joint Genome Institute"/>
            <person name="Lopez S.C."/>
            <person name="Andreopoulos B."/>
            <person name="Pangilinan J."/>
            <person name="Lipzen A."/>
            <person name="Riley R."/>
            <person name="Ahrendt S."/>
            <person name="Ng V."/>
            <person name="Barry K."/>
            <person name="Daum C."/>
            <person name="Grigoriev I.V."/>
            <person name="Hilden K.S."/>
            <person name="Makela M.R."/>
            <person name="de Vries R.P."/>
        </authorList>
    </citation>
    <scope>NUCLEOTIDE SEQUENCE [LARGE SCALE GENOMIC DNA]</scope>
    <source>
        <strain evidence="2">OM18370.1</strain>
    </source>
</reference>
<name>A0A4Q9MM94_9APHY</name>
<feature type="region of interest" description="Disordered" evidence="1">
    <location>
        <begin position="42"/>
        <end position="73"/>
    </location>
</feature>
<gene>
    <name evidence="2" type="ORF">BD311DRAFT_757863</name>
</gene>
<sequence>MFYAPYPIVRVVPCPAEHFSKLDIEESTSICCTVEEISPSNVPKGALRGGPSERDASRGWRDMGGTSSNTTDINVCGYAPGVIN</sequence>
<protein>
    <submittedName>
        <fullName evidence="2">Uncharacterized protein</fullName>
    </submittedName>
</protein>
<dbReference type="AlphaFoldDB" id="A0A4Q9MM94"/>
<dbReference type="EMBL" id="ML143419">
    <property type="protein sequence ID" value="TBU28719.1"/>
    <property type="molecule type" value="Genomic_DNA"/>
</dbReference>